<dbReference type="InterPro" id="IPR029063">
    <property type="entry name" value="SAM-dependent_MTases_sf"/>
</dbReference>
<dbReference type="AlphaFoldDB" id="A0A7W0AEJ1"/>
<sequence length="200" mass="22552">MAVQERPSVVAGPERRAQLSLFARNFFKHPRMLGSIIPSSSFLIRRLLEPVDWERARVIVEYGPGVGTITHEILSRLHPDATLVVIEMNEDFVDYLNRSMTDPRLEVIAGSAENIETELERLGLPAADYVVAGLPFSTMPADCRERILQQSQKALAPEGSMLIYQFSPKVSSDLHQTFSRVESTFEPINIPPARVYFCHK</sequence>
<dbReference type="Proteomes" id="UP000814353">
    <property type="component" value="Unassembled WGS sequence"/>
</dbReference>
<keyword evidence="2 5" id="KW-0808">Transferase</keyword>
<protein>
    <submittedName>
        <fullName evidence="5">Methyltransferase</fullName>
    </submittedName>
</protein>
<comment type="caution">
    <text evidence="5">The sequence shown here is derived from an EMBL/GenBank/DDBJ whole genome shotgun (WGS) entry which is preliminary data.</text>
</comment>
<evidence type="ECO:0000313" key="7">
    <source>
        <dbReference type="Proteomes" id="UP000518091"/>
    </source>
</evidence>
<dbReference type="Proteomes" id="UP000518091">
    <property type="component" value="Unassembled WGS sequence"/>
</dbReference>
<keyword evidence="4" id="KW-0694">RNA-binding</keyword>
<evidence type="ECO:0000256" key="2">
    <source>
        <dbReference type="ARBA" id="ARBA00022679"/>
    </source>
</evidence>
<dbReference type="InterPro" id="IPR001737">
    <property type="entry name" value="KsgA/Erm"/>
</dbReference>
<dbReference type="Pfam" id="PF00398">
    <property type="entry name" value="RrnaAD"/>
    <property type="match status" value="1"/>
</dbReference>
<dbReference type="GO" id="GO:0032259">
    <property type="term" value="P:methylation"/>
    <property type="evidence" value="ECO:0007669"/>
    <property type="project" value="UniProtKB-KW"/>
</dbReference>
<evidence type="ECO:0000256" key="4">
    <source>
        <dbReference type="ARBA" id="ARBA00022884"/>
    </source>
</evidence>
<evidence type="ECO:0000313" key="8">
    <source>
        <dbReference type="Proteomes" id="UP000814353"/>
    </source>
</evidence>
<evidence type="ECO:0000256" key="3">
    <source>
        <dbReference type="ARBA" id="ARBA00022691"/>
    </source>
</evidence>
<evidence type="ECO:0000313" key="5">
    <source>
        <dbReference type="EMBL" id="MBA2779605.1"/>
    </source>
</evidence>
<dbReference type="EMBL" id="JABFUB010000009">
    <property type="protein sequence ID" value="MCG6662317.1"/>
    <property type="molecule type" value="Genomic_DNA"/>
</dbReference>
<reference evidence="5 7" key="2">
    <citation type="submission" date="2020-07" db="EMBL/GenBank/DDBJ databases">
        <title>Identification of Halomonas strains.</title>
        <authorList>
            <person name="Xiao Z."/>
            <person name="Shen J."/>
        </authorList>
    </citation>
    <scope>NUCLEOTIDE SEQUENCE [LARGE SCALE GENOMIC DNA]</scope>
    <source>
        <strain evidence="5 7">DSM 17331</strain>
    </source>
</reference>
<dbReference type="SUPFAM" id="SSF53335">
    <property type="entry name" value="S-adenosyl-L-methionine-dependent methyltransferases"/>
    <property type="match status" value="1"/>
</dbReference>
<keyword evidence="8" id="KW-1185">Reference proteome</keyword>
<organism evidence="5 7">
    <name type="scientific">Billgrantia kenyensis</name>
    <dbReference type="NCBI Taxonomy" id="321266"/>
    <lineage>
        <taxon>Bacteria</taxon>
        <taxon>Pseudomonadati</taxon>
        <taxon>Pseudomonadota</taxon>
        <taxon>Gammaproteobacteria</taxon>
        <taxon>Oceanospirillales</taxon>
        <taxon>Halomonadaceae</taxon>
        <taxon>Billgrantia</taxon>
    </lineage>
</organism>
<reference evidence="6 8" key="1">
    <citation type="submission" date="2020-05" db="EMBL/GenBank/DDBJ databases">
        <title>Comparative genomic analysis of denitrifying bacteria from Halomonas genus.</title>
        <authorList>
            <person name="Wang L."/>
            <person name="Shao Z."/>
        </authorList>
    </citation>
    <scope>NUCLEOTIDE SEQUENCE [LARGE SCALE GENOMIC DNA]</scope>
    <source>
        <strain evidence="6 8">DSM 17331</strain>
    </source>
</reference>
<evidence type="ECO:0000256" key="1">
    <source>
        <dbReference type="ARBA" id="ARBA00022603"/>
    </source>
</evidence>
<gene>
    <name evidence="5" type="ORF">H1D44_11945</name>
    <name evidence="6" type="ORF">HOP48_12270</name>
</gene>
<dbReference type="GO" id="GO:0008168">
    <property type="term" value="F:methyltransferase activity"/>
    <property type="evidence" value="ECO:0007669"/>
    <property type="project" value="UniProtKB-KW"/>
</dbReference>
<accession>A0A7W0AEJ1</accession>
<dbReference type="GO" id="GO:0003723">
    <property type="term" value="F:RNA binding"/>
    <property type="evidence" value="ECO:0007669"/>
    <property type="project" value="UniProtKB-KW"/>
</dbReference>
<dbReference type="Gene3D" id="3.40.50.150">
    <property type="entry name" value="Vaccinia Virus protein VP39"/>
    <property type="match status" value="1"/>
</dbReference>
<keyword evidence="1 5" id="KW-0489">Methyltransferase</keyword>
<name>A0A7W0AEJ1_9GAMM</name>
<evidence type="ECO:0000313" key="6">
    <source>
        <dbReference type="EMBL" id="MCG6662317.1"/>
    </source>
</evidence>
<keyword evidence="3" id="KW-0949">S-adenosyl-L-methionine</keyword>
<dbReference type="EMBL" id="JACEFT010000013">
    <property type="protein sequence ID" value="MBA2779605.1"/>
    <property type="molecule type" value="Genomic_DNA"/>
</dbReference>
<proteinExistence type="predicted"/>
<dbReference type="RefSeq" id="WP_181515080.1">
    <property type="nucleotide sequence ID" value="NZ_JABFUB010000009.1"/>
</dbReference>